<dbReference type="GeneID" id="20651783"/>
<reference evidence="2 3" key="1">
    <citation type="journal article" date="2006" name="Science">
        <title>Phytophthora genome sequences uncover evolutionary origins and mechanisms of pathogenesis.</title>
        <authorList>
            <person name="Tyler B.M."/>
            <person name="Tripathy S."/>
            <person name="Zhang X."/>
            <person name="Dehal P."/>
            <person name="Jiang R.H."/>
            <person name="Aerts A."/>
            <person name="Arredondo F.D."/>
            <person name="Baxter L."/>
            <person name="Bensasson D."/>
            <person name="Beynon J.L."/>
            <person name="Chapman J."/>
            <person name="Damasceno C.M."/>
            <person name="Dorrance A.E."/>
            <person name="Dou D."/>
            <person name="Dickerman A.W."/>
            <person name="Dubchak I.L."/>
            <person name="Garbelotto M."/>
            <person name="Gijzen M."/>
            <person name="Gordon S.G."/>
            <person name="Govers F."/>
            <person name="Grunwald N.J."/>
            <person name="Huang W."/>
            <person name="Ivors K.L."/>
            <person name="Jones R.W."/>
            <person name="Kamoun S."/>
            <person name="Krampis K."/>
            <person name="Lamour K.H."/>
            <person name="Lee M.K."/>
            <person name="McDonald W.H."/>
            <person name="Medina M."/>
            <person name="Meijer H.J."/>
            <person name="Nordberg E.K."/>
            <person name="Maclean D.J."/>
            <person name="Ospina-Giraldo M.D."/>
            <person name="Morris P.F."/>
            <person name="Phuntumart V."/>
            <person name="Putnam N.H."/>
            <person name="Rash S."/>
            <person name="Rose J.K."/>
            <person name="Sakihama Y."/>
            <person name="Salamov A.A."/>
            <person name="Savidor A."/>
            <person name="Scheuring C.F."/>
            <person name="Smith B.M."/>
            <person name="Sobral B.W."/>
            <person name="Terry A."/>
            <person name="Torto-Alalibo T.A."/>
            <person name="Win J."/>
            <person name="Xu Z."/>
            <person name="Zhang H."/>
            <person name="Grigoriev I.V."/>
            <person name="Rokhsar D.S."/>
            <person name="Boore J.L."/>
        </authorList>
    </citation>
    <scope>NUCLEOTIDE SEQUENCE [LARGE SCALE GENOMIC DNA]</scope>
    <source>
        <strain evidence="2 3">P6497</strain>
    </source>
</reference>
<feature type="non-terminal residue" evidence="2">
    <location>
        <position position="131"/>
    </location>
</feature>
<gene>
    <name evidence="2" type="ORF">PHYSODRAFT_413397</name>
</gene>
<accession>G4ZSW2</accession>
<feature type="non-terminal residue" evidence="2">
    <location>
        <position position="1"/>
    </location>
</feature>
<evidence type="ECO:0000313" key="2">
    <source>
        <dbReference type="EMBL" id="EGZ13047.1"/>
    </source>
</evidence>
<evidence type="ECO:0000256" key="1">
    <source>
        <dbReference type="SAM" id="MobiDB-lite"/>
    </source>
</evidence>
<feature type="region of interest" description="Disordered" evidence="1">
    <location>
        <begin position="50"/>
        <end position="70"/>
    </location>
</feature>
<name>G4ZSW2_PHYSP</name>
<evidence type="ECO:0000313" key="3">
    <source>
        <dbReference type="Proteomes" id="UP000002640"/>
    </source>
</evidence>
<dbReference type="KEGG" id="psoj:PHYSODRAFT_413397"/>
<sequence length="131" mass="15017">VNSEHELVQALAAYAGHVVKIFAVYPHPKLSRLVCVRAGRARKKLRRRHYKDAARTAPRRRGARGTTNRQATWVSDSEEIGRALQTYSWADIRKIVGVSPWGEQLLFRIKQRAFSRYDPVNRCPGCPMEEC</sequence>
<dbReference type="Proteomes" id="UP000002640">
    <property type="component" value="Unassembled WGS sequence"/>
</dbReference>
<dbReference type="OMA" id="RAWSTIY"/>
<proteinExistence type="predicted"/>
<dbReference type="InParanoid" id="G4ZSW2"/>
<dbReference type="RefSeq" id="XP_009530476.1">
    <property type="nucleotide sequence ID" value="XM_009532181.1"/>
</dbReference>
<protein>
    <submittedName>
        <fullName evidence="2">Uncharacterized protein</fullName>
    </submittedName>
</protein>
<organism evidence="2 3">
    <name type="scientific">Phytophthora sojae (strain P6497)</name>
    <name type="common">Soybean stem and root rot agent</name>
    <name type="synonym">Phytophthora megasperma f. sp. glycines</name>
    <dbReference type="NCBI Taxonomy" id="1094619"/>
    <lineage>
        <taxon>Eukaryota</taxon>
        <taxon>Sar</taxon>
        <taxon>Stramenopiles</taxon>
        <taxon>Oomycota</taxon>
        <taxon>Peronosporomycetes</taxon>
        <taxon>Peronosporales</taxon>
        <taxon>Peronosporaceae</taxon>
        <taxon>Phytophthora</taxon>
    </lineage>
</organism>
<dbReference type="EMBL" id="JH159156">
    <property type="protein sequence ID" value="EGZ13047.1"/>
    <property type="molecule type" value="Genomic_DNA"/>
</dbReference>
<dbReference type="AlphaFoldDB" id="G4ZSW2"/>
<keyword evidence="3" id="KW-1185">Reference proteome</keyword>